<name>A0A4C1XS59_EUMVA</name>
<proteinExistence type="predicted"/>
<comment type="caution">
    <text evidence="1">The sequence shown here is derived from an EMBL/GenBank/DDBJ whole genome shotgun (WGS) entry which is preliminary data.</text>
</comment>
<keyword evidence="1" id="KW-0548">Nucleotidyltransferase</keyword>
<gene>
    <name evidence="1" type="ORF">EVAR_50100_1</name>
</gene>
<dbReference type="OrthoDB" id="10050074at2759"/>
<keyword evidence="1" id="KW-0808">Transferase</keyword>
<keyword evidence="1" id="KW-0695">RNA-directed DNA polymerase</keyword>
<reference evidence="1 2" key="1">
    <citation type="journal article" date="2019" name="Commun. Biol.">
        <title>The bagworm genome reveals a unique fibroin gene that provides high tensile strength.</title>
        <authorList>
            <person name="Kono N."/>
            <person name="Nakamura H."/>
            <person name="Ohtoshi R."/>
            <person name="Tomita M."/>
            <person name="Numata K."/>
            <person name="Arakawa K."/>
        </authorList>
    </citation>
    <scope>NUCLEOTIDE SEQUENCE [LARGE SCALE GENOMIC DNA]</scope>
</reference>
<keyword evidence="2" id="KW-1185">Reference proteome</keyword>
<dbReference type="GO" id="GO:0003964">
    <property type="term" value="F:RNA-directed DNA polymerase activity"/>
    <property type="evidence" value="ECO:0007669"/>
    <property type="project" value="UniProtKB-KW"/>
</dbReference>
<sequence length="181" mass="20339">MLHERYRYALMFVCCSAPNIINTLQNFQNKFCRQATAARWCVENSVLHGDLELPTISKHVKDASKRFFDMAQSHLNPLIASAATYEPPPAHHFRGRKTHGSKKHATRIVGIPPLLHDDPKAHLTGAFPRIRHPPQSFQRELKIFAKSYAEVLITKHPQGSRAPSASLCCRPLPTKTSKPSG</sequence>
<organism evidence="1 2">
    <name type="scientific">Eumeta variegata</name>
    <name type="common">Bagworm moth</name>
    <name type="synonym">Eumeta japonica</name>
    <dbReference type="NCBI Taxonomy" id="151549"/>
    <lineage>
        <taxon>Eukaryota</taxon>
        <taxon>Metazoa</taxon>
        <taxon>Ecdysozoa</taxon>
        <taxon>Arthropoda</taxon>
        <taxon>Hexapoda</taxon>
        <taxon>Insecta</taxon>
        <taxon>Pterygota</taxon>
        <taxon>Neoptera</taxon>
        <taxon>Endopterygota</taxon>
        <taxon>Lepidoptera</taxon>
        <taxon>Glossata</taxon>
        <taxon>Ditrysia</taxon>
        <taxon>Tineoidea</taxon>
        <taxon>Psychidae</taxon>
        <taxon>Oiketicinae</taxon>
        <taxon>Eumeta</taxon>
    </lineage>
</organism>
<accession>A0A4C1XS59</accession>
<evidence type="ECO:0000313" key="2">
    <source>
        <dbReference type="Proteomes" id="UP000299102"/>
    </source>
</evidence>
<protein>
    <submittedName>
        <fullName evidence="1">Probable RNA-directed DNA polymerase from transposon X-element</fullName>
    </submittedName>
</protein>
<dbReference type="EMBL" id="BGZK01000965">
    <property type="protein sequence ID" value="GBP66721.1"/>
    <property type="molecule type" value="Genomic_DNA"/>
</dbReference>
<evidence type="ECO:0000313" key="1">
    <source>
        <dbReference type="EMBL" id="GBP66721.1"/>
    </source>
</evidence>
<dbReference type="Proteomes" id="UP000299102">
    <property type="component" value="Unassembled WGS sequence"/>
</dbReference>
<dbReference type="AlphaFoldDB" id="A0A4C1XS59"/>